<dbReference type="AlphaFoldDB" id="A0A4Y1N1M7"/>
<accession>A0A4Y1N1M7</accession>
<gene>
    <name evidence="1" type="ORF">RADP37_05076</name>
</gene>
<dbReference type="EMBL" id="CP025189">
    <property type="protein sequence ID" value="AWV24048.1"/>
    <property type="molecule type" value="Genomic_DNA"/>
</dbReference>
<protein>
    <submittedName>
        <fullName evidence="1">Uncharacterized protein</fullName>
    </submittedName>
</protein>
<name>A0A4Y1N1M7_9PROT</name>
<evidence type="ECO:0000313" key="1">
    <source>
        <dbReference type="EMBL" id="AWV24048.1"/>
    </source>
</evidence>
<reference evidence="1" key="1">
    <citation type="submission" date="2017-12" db="EMBL/GenBank/DDBJ databases">
        <authorList>
            <person name="Martens C."/>
            <person name="Dahlstrom E."/>
            <person name="Barbian K."/>
            <person name="Sykora L."/>
            <person name="Ricklefs S."/>
            <person name="Bruno D."/>
            <person name="Anzick I."/>
            <person name="Myles I."/>
            <person name="Datta S.K."/>
        </authorList>
    </citation>
    <scope>NUCLEOTIDE SEQUENCE</scope>
    <source>
        <strain evidence="1">AD2</strain>
    </source>
</reference>
<organism evidence="1">
    <name type="scientific">Roseomonas mucosa</name>
    <dbReference type="NCBI Taxonomy" id="207340"/>
    <lineage>
        <taxon>Bacteria</taxon>
        <taxon>Pseudomonadati</taxon>
        <taxon>Pseudomonadota</taxon>
        <taxon>Alphaproteobacteria</taxon>
        <taxon>Acetobacterales</taxon>
        <taxon>Roseomonadaceae</taxon>
        <taxon>Roseomonas</taxon>
    </lineage>
</organism>
<sequence length="41" mass="4585">MRSYRTLSPLPGRVAAPRGCRSGRAVCFLWHFPWGLTPAGR</sequence>
<proteinExistence type="predicted"/>